<evidence type="ECO:0000256" key="3">
    <source>
        <dbReference type="ARBA" id="ARBA00022840"/>
    </source>
</evidence>
<dbReference type="EMBL" id="JAPQKI010000009">
    <property type="protein sequence ID" value="KAJ5090150.1"/>
    <property type="molecule type" value="Genomic_DNA"/>
</dbReference>
<comment type="caution">
    <text evidence="7">The sequence shown here is derived from an EMBL/GenBank/DDBJ whole genome shotgun (WGS) entry which is preliminary data.</text>
</comment>
<feature type="compositionally biased region" description="Acidic residues" evidence="4">
    <location>
        <begin position="830"/>
        <end position="839"/>
    </location>
</feature>
<feature type="compositionally biased region" description="Basic residues" evidence="4">
    <location>
        <begin position="66"/>
        <end position="76"/>
    </location>
</feature>
<reference evidence="7" key="2">
    <citation type="journal article" date="2023" name="IMA Fungus">
        <title>Comparative genomic study of the Penicillium genus elucidates a diverse pangenome and 15 lateral gene transfer events.</title>
        <authorList>
            <person name="Petersen C."/>
            <person name="Sorensen T."/>
            <person name="Nielsen M.R."/>
            <person name="Sondergaard T.E."/>
            <person name="Sorensen J.L."/>
            <person name="Fitzpatrick D.A."/>
            <person name="Frisvad J.C."/>
            <person name="Nielsen K.L."/>
        </authorList>
    </citation>
    <scope>NUCLEOTIDE SEQUENCE</scope>
    <source>
        <strain evidence="7">IBT 30761</strain>
    </source>
</reference>
<dbReference type="FunFam" id="3.40.50.10810:FF:000053">
    <property type="entry name" value="SNF2 family helicase/ATPase, putative"/>
    <property type="match status" value="1"/>
</dbReference>
<dbReference type="InterPro" id="IPR014001">
    <property type="entry name" value="Helicase_ATP-bd"/>
</dbReference>
<evidence type="ECO:0000259" key="5">
    <source>
        <dbReference type="PROSITE" id="PS51192"/>
    </source>
</evidence>
<proteinExistence type="predicted"/>
<dbReference type="PROSITE" id="PS51194">
    <property type="entry name" value="HELICASE_CTER"/>
    <property type="match status" value="1"/>
</dbReference>
<keyword evidence="8" id="KW-1185">Reference proteome</keyword>
<evidence type="ECO:0000256" key="1">
    <source>
        <dbReference type="ARBA" id="ARBA00022741"/>
    </source>
</evidence>
<gene>
    <name evidence="7" type="ORF">N7532_008834</name>
</gene>
<feature type="compositionally biased region" description="Basic and acidic residues" evidence="4">
    <location>
        <begin position="427"/>
        <end position="441"/>
    </location>
</feature>
<dbReference type="GO" id="GO:0006281">
    <property type="term" value="P:DNA repair"/>
    <property type="evidence" value="ECO:0007669"/>
    <property type="project" value="TreeGrafter"/>
</dbReference>
<sequence>MARESTAPVEPKTPGKPIERPQGSVPQLPEFGKPSPMGQPQRQPHPQHQPRPAASSNHLFNIPKSNHARPEHHRPAPRPQPQPQHPDHPYGAHQSHQPHIASIPGARTATPSAKQSFDPFMPVRPSAYNDHRSAYHTGATPIKRPENVNFTTPRAPRPIFQSKAGPAKPANTNKHLQAFIDLTKDDPYASSQPQSQSRRVNTGSTFGAMDMGGYVDSEKANENIKALLEGAFEDEEEENPTKPKTKKKGKKKQSKKAKVAEKAKSADASEAKAEKKESSDDLDDLAAQLEGVTVNDKKSKDEELHVNAPGTTEAVSDAEEIEKSHVTDEDEKDVDAEASDDEEAEEEEDEEEEEDDEDDDGTVEGLKVSLLPHQIDGVRWMCNKETGQKTTKGIYPKGGILADDMGLGKTVQAIALLLRNNKSEYEHSDKFESADAKKDSNEPPASRLSKSTLVVAPLALIKQWESEILDKVEKTHKLSVCLYHGTNRAKTATFLDTYDVVITTYGTLTSESGTAAADKAKKSGIFSVYWYRIILDEAHTIKNRNAKATQAAYALDAKFRWCLTGTPMQNNLDELQSLIRFLRIKPYDELAAWRDQISRPLNNGRGALAIQRLQIYLKAFMKRRTKDVLKNNQGEKSGGDGGEKKSNGFHIVKREVIRVDGDFMEGEQNFYTRLEKRTENSLDEMMGGTKLDYAGALVLLLRLRQSCNHPDLVKSDLAADKDVLLQNGNGGSQLKDQKQDDLDSVADLFGDLSVVAKKCDVCQTELSHAEAKSGASRCNECEANLNTDFMKGTKDKSKKKRKSHRHRKDLTAELSSQAARSRKNRRVIMDSDDEEEEAEWIVPEDQRKIPNLGKIGGSDDEDAEGGGDWIGSDDSDTEDEIDSPSGNKSRPVHLGDSEDESESESESDEDIYENPEGINGELPSTKIRHLMKILNNESAEYKFIVFSVFTSMLDKIEPFLKRANIGFARYDGGMRNDLREASLNKLRNHSGTRVLLCSLRAGALGLNLTAASRVVILEPFWNPFVEEQAIDRVHRLNQTIDVKIYKLIIKNSVEERIVDLQDRKRELANMTIEGKSAAGKLTMRDMMALFGRDAESRFEDKQSTLDFKKPSVLRGNDEDKEYAPPSQSAGRSDSRDRVRKQQSNRSTPEDSVYGRRW</sequence>
<dbReference type="SUPFAM" id="SSF52540">
    <property type="entry name" value="P-loop containing nucleoside triphosphate hydrolases"/>
    <property type="match status" value="2"/>
</dbReference>
<protein>
    <recommendedName>
        <fullName evidence="9">SNF2 family helicase/ATPase</fullName>
    </recommendedName>
</protein>
<evidence type="ECO:0000256" key="4">
    <source>
        <dbReference type="SAM" id="MobiDB-lite"/>
    </source>
</evidence>
<evidence type="ECO:0000313" key="7">
    <source>
        <dbReference type="EMBL" id="KAJ5090150.1"/>
    </source>
</evidence>
<feature type="compositionally biased region" description="Basic and acidic residues" evidence="4">
    <location>
        <begin position="295"/>
        <end position="305"/>
    </location>
</feature>
<feature type="region of interest" description="Disordered" evidence="4">
    <location>
        <begin position="790"/>
        <end position="920"/>
    </location>
</feature>
<dbReference type="SMART" id="SM00490">
    <property type="entry name" value="HELICc"/>
    <property type="match status" value="1"/>
</dbReference>
<reference evidence="7" key="1">
    <citation type="submission" date="2022-11" db="EMBL/GenBank/DDBJ databases">
        <authorList>
            <person name="Petersen C."/>
        </authorList>
    </citation>
    <scope>NUCLEOTIDE SEQUENCE</scope>
    <source>
        <strain evidence="7">IBT 30761</strain>
    </source>
</reference>
<dbReference type="GO" id="GO:0016787">
    <property type="term" value="F:hydrolase activity"/>
    <property type="evidence" value="ECO:0007669"/>
    <property type="project" value="UniProtKB-KW"/>
</dbReference>
<dbReference type="GO" id="GO:0008094">
    <property type="term" value="F:ATP-dependent activity, acting on DNA"/>
    <property type="evidence" value="ECO:0007669"/>
    <property type="project" value="TreeGrafter"/>
</dbReference>
<dbReference type="InterPro" id="IPR027417">
    <property type="entry name" value="P-loop_NTPase"/>
</dbReference>
<feature type="region of interest" description="Disordered" evidence="4">
    <location>
        <begin position="185"/>
        <end position="208"/>
    </location>
</feature>
<dbReference type="InterPro" id="IPR038718">
    <property type="entry name" value="SNF2-like_sf"/>
</dbReference>
<keyword evidence="3" id="KW-0067">ATP-binding</keyword>
<dbReference type="GeneID" id="81360305"/>
<feature type="region of interest" description="Disordered" evidence="4">
    <location>
        <begin position="1106"/>
        <end position="1157"/>
    </location>
</feature>
<dbReference type="Gene3D" id="3.40.50.10810">
    <property type="entry name" value="Tandem AAA-ATPase domain"/>
    <property type="match status" value="1"/>
</dbReference>
<dbReference type="InterPro" id="IPR050628">
    <property type="entry name" value="SNF2_RAD54_helicase_TF"/>
</dbReference>
<keyword evidence="2" id="KW-0378">Hydrolase</keyword>
<feature type="domain" description="Helicase C-terminal" evidence="6">
    <location>
        <begin position="926"/>
        <end position="1087"/>
    </location>
</feature>
<dbReference type="CDD" id="cd18008">
    <property type="entry name" value="DEXDc_SHPRH-like"/>
    <property type="match status" value="1"/>
</dbReference>
<accession>A0A9W9K299</accession>
<dbReference type="Proteomes" id="UP001149074">
    <property type="component" value="Unassembled WGS sequence"/>
</dbReference>
<feature type="compositionally biased region" description="Acidic residues" evidence="4">
    <location>
        <begin position="897"/>
        <end position="913"/>
    </location>
</feature>
<feature type="compositionally biased region" description="Acidic residues" evidence="4">
    <location>
        <begin position="858"/>
        <end position="882"/>
    </location>
</feature>
<dbReference type="SMART" id="SM00487">
    <property type="entry name" value="DEXDc"/>
    <property type="match status" value="1"/>
</dbReference>
<dbReference type="Gene3D" id="3.40.50.300">
    <property type="entry name" value="P-loop containing nucleotide triphosphate hydrolases"/>
    <property type="match status" value="1"/>
</dbReference>
<keyword evidence="1" id="KW-0547">Nucleotide-binding</keyword>
<feature type="compositionally biased region" description="Basic residues" evidence="4">
    <location>
        <begin position="243"/>
        <end position="257"/>
    </location>
</feature>
<dbReference type="Pfam" id="PF00176">
    <property type="entry name" value="SNF2-rel_dom"/>
    <property type="match status" value="1"/>
</dbReference>
<feature type="region of interest" description="Disordered" evidence="4">
    <location>
        <begin position="427"/>
        <end position="447"/>
    </location>
</feature>
<dbReference type="InterPro" id="IPR001650">
    <property type="entry name" value="Helicase_C-like"/>
</dbReference>
<evidence type="ECO:0000313" key="8">
    <source>
        <dbReference type="Proteomes" id="UP001149074"/>
    </source>
</evidence>
<dbReference type="RefSeq" id="XP_056472132.1">
    <property type="nucleotide sequence ID" value="XM_056621326.1"/>
</dbReference>
<dbReference type="AlphaFoldDB" id="A0A9W9K299"/>
<evidence type="ECO:0008006" key="9">
    <source>
        <dbReference type="Google" id="ProtNLM"/>
    </source>
</evidence>
<feature type="compositionally biased region" description="Basic residues" evidence="4">
    <location>
        <begin position="796"/>
        <end position="808"/>
    </location>
</feature>
<dbReference type="PANTHER" id="PTHR45626">
    <property type="entry name" value="TRANSCRIPTION TERMINATION FACTOR 2-RELATED"/>
    <property type="match status" value="1"/>
</dbReference>
<feature type="region of interest" description="Disordered" evidence="4">
    <location>
        <begin position="225"/>
        <end position="363"/>
    </location>
</feature>
<dbReference type="PROSITE" id="PS51192">
    <property type="entry name" value="HELICASE_ATP_BIND_1"/>
    <property type="match status" value="1"/>
</dbReference>
<evidence type="ECO:0000256" key="2">
    <source>
        <dbReference type="ARBA" id="ARBA00022801"/>
    </source>
</evidence>
<feature type="compositionally biased region" description="Acidic residues" evidence="4">
    <location>
        <begin position="328"/>
        <end position="362"/>
    </location>
</feature>
<dbReference type="PANTHER" id="PTHR45626:SF14">
    <property type="entry name" value="ATP-DEPENDENT DNA HELICASE (EUROFUNG)"/>
    <property type="match status" value="1"/>
</dbReference>
<feature type="compositionally biased region" description="Low complexity" evidence="4">
    <location>
        <begin position="39"/>
        <end position="52"/>
    </location>
</feature>
<dbReference type="CDD" id="cd18793">
    <property type="entry name" value="SF2_C_SNF"/>
    <property type="match status" value="1"/>
</dbReference>
<feature type="region of interest" description="Disordered" evidence="4">
    <location>
        <begin position="1"/>
        <end position="171"/>
    </location>
</feature>
<dbReference type="GO" id="GO:0005524">
    <property type="term" value="F:ATP binding"/>
    <property type="evidence" value="ECO:0007669"/>
    <property type="project" value="UniProtKB-KW"/>
</dbReference>
<dbReference type="InterPro" id="IPR049730">
    <property type="entry name" value="SNF2/RAD54-like_C"/>
</dbReference>
<name>A0A9W9K299_9EURO</name>
<dbReference type="InterPro" id="IPR000330">
    <property type="entry name" value="SNF2_N"/>
</dbReference>
<feature type="compositionally biased region" description="Basic and acidic residues" evidence="4">
    <location>
        <begin position="258"/>
        <end position="279"/>
    </location>
</feature>
<feature type="domain" description="Helicase ATP-binding" evidence="5">
    <location>
        <begin position="390"/>
        <end position="585"/>
    </location>
</feature>
<feature type="compositionally biased region" description="Polar residues" evidence="4">
    <location>
        <begin position="189"/>
        <end position="205"/>
    </location>
</feature>
<evidence type="ECO:0000259" key="6">
    <source>
        <dbReference type="PROSITE" id="PS51194"/>
    </source>
</evidence>
<dbReference type="Pfam" id="PF00271">
    <property type="entry name" value="Helicase_C"/>
    <property type="match status" value="1"/>
</dbReference>
<dbReference type="GO" id="GO:0005634">
    <property type="term" value="C:nucleus"/>
    <property type="evidence" value="ECO:0007669"/>
    <property type="project" value="TreeGrafter"/>
</dbReference>
<dbReference type="OrthoDB" id="423559at2759"/>
<organism evidence="7 8">
    <name type="scientific">Penicillium argentinense</name>
    <dbReference type="NCBI Taxonomy" id="1131581"/>
    <lineage>
        <taxon>Eukaryota</taxon>
        <taxon>Fungi</taxon>
        <taxon>Dikarya</taxon>
        <taxon>Ascomycota</taxon>
        <taxon>Pezizomycotina</taxon>
        <taxon>Eurotiomycetes</taxon>
        <taxon>Eurotiomycetidae</taxon>
        <taxon>Eurotiales</taxon>
        <taxon>Aspergillaceae</taxon>
        <taxon>Penicillium</taxon>
    </lineage>
</organism>